<keyword evidence="8" id="KW-0862">Zinc</keyword>
<keyword evidence="5" id="KW-0479">Metal-binding</keyword>
<evidence type="ECO:0000313" key="21">
    <source>
        <dbReference type="Proteomes" id="UP001367676"/>
    </source>
</evidence>
<keyword evidence="4" id="KW-0597">Phosphoprotein</keyword>
<dbReference type="SUPFAM" id="SSF52540">
    <property type="entry name" value="P-loop containing nucleoside triphosphate hydrolases"/>
    <property type="match status" value="1"/>
</dbReference>
<dbReference type="InterPro" id="IPR002853">
    <property type="entry name" value="TFIIE_asu"/>
</dbReference>
<dbReference type="NCBIfam" id="NF040713">
    <property type="entry name" value="ZapE"/>
    <property type="match status" value="1"/>
</dbReference>
<dbReference type="GO" id="GO:0006367">
    <property type="term" value="P:transcription initiation at RNA polymerase II promoter"/>
    <property type="evidence" value="ECO:0007669"/>
    <property type="project" value="InterPro"/>
</dbReference>
<keyword evidence="13" id="KW-0539">Nucleus</keyword>
<keyword evidence="10" id="KW-0007">Acetylation</keyword>
<dbReference type="InterPro" id="IPR024550">
    <property type="entry name" value="TFIIEa/SarR/Rpc3_HTH_dom"/>
</dbReference>
<keyword evidence="12" id="KW-0804">Transcription</keyword>
<dbReference type="PANTHER" id="PTHR12169:SF6">
    <property type="entry name" value="AFG1-LIKE ATPASE"/>
    <property type="match status" value="1"/>
</dbReference>
<name>A0AAN9U0U9_9HEMI</name>
<evidence type="ECO:0000256" key="1">
    <source>
        <dbReference type="ARBA" id="ARBA00004123"/>
    </source>
</evidence>
<evidence type="ECO:0000256" key="6">
    <source>
        <dbReference type="ARBA" id="ARBA00022741"/>
    </source>
</evidence>
<keyword evidence="21" id="KW-1185">Reference proteome</keyword>
<dbReference type="GO" id="GO:0005524">
    <property type="term" value="F:ATP binding"/>
    <property type="evidence" value="ECO:0007669"/>
    <property type="project" value="UniProtKB-KW"/>
</dbReference>
<dbReference type="GO" id="GO:0008270">
    <property type="term" value="F:zinc ion binding"/>
    <property type="evidence" value="ECO:0007669"/>
    <property type="project" value="UniProtKB-KW"/>
</dbReference>
<evidence type="ECO:0000256" key="17">
    <source>
        <dbReference type="ARBA" id="ARBA00080958"/>
    </source>
</evidence>
<dbReference type="PANTHER" id="PTHR12169">
    <property type="entry name" value="ATPASE N2B"/>
    <property type="match status" value="1"/>
</dbReference>
<comment type="similarity">
    <text evidence="3">Belongs to the AFG1 ATPase family.</text>
</comment>
<dbReference type="Gene3D" id="6.10.140.1250">
    <property type="match status" value="1"/>
</dbReference>
<evidence type="ECO:0000313" key="20">
    <source>
        <dbReference type="EMBL" id="KAK7603224.1"/>
    </source>
</evidence>
<evidence type="ECO:0000259" key="19">
    <source>
        <dbReference type="PROSITE" id="PS51344"/>
    </source>
</evidence>
<sequence>MLVRNPCMKEDDICELLKFERKMLRSKISALKNDKFIQVRLRMETGPDGKAQKVNYYFINYRTFVNVVKYKLDVMRKKMETEERRATSRASFICHKCCKTFTDLEADQLFDRTTNEFRCTFCYEIVEEDLSALPKHDSRSMIARFNSQFEPLYVLLREVERIRLAPEVLEPEPVDISSILGKDNKNNPNRTNEVWSGEATRHRATEETQVDVTIGDDTASGSGKDVAKERPVWLLESTVINTETSQAGILLEDNEPSTLASTAPPVAANSSKNTEEIMSVLLQHEKRGGQSQSNLAASSIKQNEESSDSSGEEPDQMGIPEFYNPLADNNTIEGEDDDDEVPIIIVGTRRIPLTEIDDSIIRQMTQEEKDRYIQAYQEYYSDVVNVSSNKWCHNTVTICPLSKYDSKIAEGKLMNDECQRKVVLKLQRVYEDIKNYEPPRKGLLSRLLPFKLSSNVPKGVYLYGSVGGGKTMLMDLFFSCCKMEEKRRVHFNEFMLEVHSLIHELKKNVVKKGKSTKPAPFDPIGPVAQLISAKTWLLCFDEFQVTDIGDAMILKRLFTELFNNGVVVVATSNRPPDDLYKNGLQRSNFLPFIPILKAHCDIVDLNSGIDYRVKNLDGSDSTYFVKGSDDVDKQVENIFKFLSSQENDIVRPKTLSFMGRNVTFQKCCGQVLDSSFSELCDRPLGASDYLQLCQAFHTIIIRNIPQLSLRNRSQARRFITLIDTLYDNSINLIATADVPIQELFLKNDTHHDHDEARVLMDDLNIHHAEENASSSIFTGDEEIFAFDRTLSRLSEMQSKEYKTREKMKLNS</sequence>
<dbReference type="InterPro" id="IPR017919">
    <property type="entry name" value="TFIIE/TFIIEa_HTH"/>
</dbReference>
<feature type="compositionally biased region" description="Acidic residues" evidence="18">
    <location>
        <begin position="305"/>
        <end position="315"/>
    </location>
</feature>
<comment type="similarity">
    <text evidence="2">Belongs to the TFIIE alpha subunit family.</text>
</comment>
<feature type="domain" description="HTH TFE/IIEalpha-type" evidence="19">
    <location>
        <begin position="1"/>
        <end position="69"/>
    </location>
</feature>
<evidence type="ECO:0000256" key="10">
    <source>
        <dbReference type="ARBA" id="ARBA00022990"/>
    </source>
</evidence>
<organism evidence="20 21">
    <name type="scientific">Parthenolecanium corni</name>
    <dbReference type="NCBI Taxonomy" id="536013"/>
    <lineage>
        <taxon>Eukaryota</taxon>
        <taxon>Metazoa</taxon>
        <taxon>Ecdysozoa</taxon>
        <taxon>Arthropoda</taxon>
        <taxon>Hexapoda</taxon>
        <taxon>Insecta</taxon>
        <taxon>Pterygota</taxon>
        <taxon>Neoptera</taxon>
        <taxon>Paraneoptera</taxon>
        <taxon>Hemiptera</taxon>
        <taxon>Sternorrhyncha</taxon>
        <taxon>Coccoidea</taxon>
        <taxon>Coccidae</taxon>
        <taxon>Parthenolecanium</taxon>
    </lineage>
</organism>
<evidence type="ECO:0000256" key="16">
    <source>
        <dbReference type="ARBA" id="ARBA00073913"/>
    </source>
</evidence>
<evidence type="ECO:0000256" key="12">
    <source>
        <dbReference type="ARBA" id="ARBA00023163"/>
    </source>
</evidence>
<dbReference type="GO" id="GO:0016887">
    <property type="term" value="F:ATP hydrolysis activity"/>
    <property type="evidence" value="ECO:0007669"/>
    <property type="project" value="InterPro"/>
</dbReference>
<feature type="region of interest" description="Disordered" evidence="18">
    <location>
        <begin position="179"/>
        <end position="207"/>
    </location>
</feature>
<feature type="compositionally biased region" description="Polar residues" evidence="18">
    <location>
        <begin position="289"/>
        <end position="301"/>
    </location>
</feature>
<dbReference type="Pfam" id="PF02002">
    <property type="entry name" value="TFIIE_alpha"/>
    <property type="match status" value="1"/>
</dbReference>
<evidence type="ECO:0000256" key="14">
    <source>
        <dbReference type="ARBA" id="ARBA00025581"/>
    </source>
</evidence>
<dbReference type="PROSITE" id="PS51344">
    <property type="entry name" value="HTH_TFE_IIE"/>
    <property type="match status" value="1"/>
</dbReference>
<dbReference type="Gene3D" id="3.40.50.300">
    <property type="entry name" value="P-loop containing nucleotide triphosphate hydrolases"/>
    <property type="match status" value="1"/>
</dbReference>
<evidence type="ECO:0000256" key="4">
    <source>
        <dbReference type="ARBA" id="ARBA00022553"/>
    </source>
</evidence>
<dbReference type="SMART" id="SM00531">
    <property type="entry name" value="TFIIE"/>
    <property type="match status" value="1"/>
</dbReference>
<dbReference type="Pfam" id="PF03969">
    <property type="entry name" value="AFG1_ATPase"/>
    <property type="match status" value="1"/>
</dbReference>
<evidence type="ECO:0000256" key="2">
    <source>
        <dbReference type="ARBA" id="ARBA00008947"/>
    </source>
</evidence>
<comment type="subunit">
    <text evidence="15">Tetramer of two alpha and two beta chains. Interacts with TAF6/TAFII80. Interacts with ATF7IP. Interacts with SND1. Part of TBP-based Pol II pre-initiation complex (PIC), in which Pol II core assembles with general transcription factors and other specific initiation factors including GTF2E1, GTF2E2, GTF2F1, GTF2F2, TCEA1, ERCC2, ERCC3, GTF2H2, GTF2H3, GTF2H4, GTF2H5, GTF2A1, GTF2A2, GTF2B and TBP; this large multi-subunit PIC complex mediates DNA unwinding and targets Pol II core to the transcription start site where the first phosphodiester bond forms.</text>
</comment>
<comment type="caution">
    <text evidence="20">The sequence shown here is derived from an EMBL/GenBank/DDBJ whole genome shotgun (WGS) entry which is preliminary data.</text>
</comment>
<dbReference type="SUPFAM" id="SSF57783">
    <property type="entry name" value="Zinc beta-ribbon"/>
    <property type="match status" value="1"/>
</dbReference>
<evidence type="ECO:0000256" key="9">
    <source>
        <dbReference type="ARBA" id="ARBA00022840"/>
    </source>
</evidence>
<dbReference type="InterPro" id="IPR021600">
    <property type="entry name" value="TFIIE_asu_C"/>
</dbReference>
<accession>A0AAN9U0U9</accession>
<dbReference type="InterPro" id="IPR013083">
    <property type="entry name" value="Znf_RING/FYVE/PHD"/>
</dbReference>
<dbReference type="FunFam" id="3.30.40.10:FF:000087">
    <property type="entry name" value="General transcription factor IIE subunit 1"/>
    <property type="match status" value="1"/>
</dbReference>
<dbReference type="Proteomes" id="UP001367676">
    <property type="component" value="Unassembled WGS sequence"/>
</dbReference>
<feature type="region of interest" description="Disordered" evidence="18">
    <location>
        <begin position="246"/>
        <end position="272"/>
    </location>
</feature>
<dbReference type="GO" id="GO:0005739">
    <property type="term" value="C:mitochondrion"/>
    <property type="evidence" value="ECO:0007669"/>
    <property type="project" value="TreeGrafter"/>
</dbReference>
<dbReference type="EMBL" id="JBBCAQ010000006">
    <property type="protein sequence ID" value="KAK7603224.1"/>
    <property type="molecule type" value="Genomic_DNA"/>
</dbReference>
<feature type="region of interest" description="Disordered" evidence="18">
    <location>
        <begin position="287"/>
        <end position="339"/>
    </location>
</feature>
<evidence type="ECO:0000256" key="11">
    <source>
        <dbReference type="ARBA" id="ARBA00023015"/>
    </source>
</evidence>
<evidence type="ECO:0000256" key="7">
    <source>
        <dbReference type="ARBA" id="ARBA00022771"/>
    </source>
</evidence>
<dbReference type="AlphaFoldDB" id="A0AAN9U0U9"/>
<dbReference type="GO" id="GO:0005634">
    <property type="term" value="C:nucleus"/>
    <property type="evidence" value="ECO:0007669"/>
    <property type="project" value="UniProtKB-SubCell"/>
</dbReference>
<dbReference type="Gene3D" id="3.30.40.10">
    <property type="entry name" value="Zinc/RING finger domain, C3HC4 (zinc finger)"/>
    <property type="match status" value="1"/>
</dbReference>
<keyword evidence="6" id="KW-0547">Nucleotide-binding</keyword>
<evidence type="ECO:0000256" key="15">
    <source>
        <dbReference type="ARBA" id="ARBA00065242"/>
    </source>
</evidence>
<dbReference type="Pfam" id="PF11521">
    <property type="entry name" value="TFIIE-A_C"/>
    <property type="match status" value="1"/>
</dbReference>
<evidence type="ECO:0000256" key="3">
    <source>
        <dbReference type="ARBA" id="ARBA00010322"/>
    </source>
</evidence>
<evidence type="ECO:0000256" key="5">
    <source>
        <dbReference type="ARBA" id="ARBA00022723"/>
    </source>
</evidence>
<evidence type="ECO:0000256" key="18">
    <source>
        <dbReference type="SAM" id="MobiDB-lite"/>
    </source>
</evidence>
<protein>
    <recommendedName>
        <fullName evidence="16">General transcription factor IIE subunit 1</fullName>
    </recommendedName>
    <alternativeName>
        <fullName evidence="17">Transcription initiation factor IIE subunit alpha</fullName>
    </alternativeName>
</protein>
<keyword evidence="7" id="KW-0863">Zinc-finger</keyword>
<comment type="function">
    <text evidence="14">Recruits TFIIH to the initiation complex and stimulates the RNA polymerase II C-terminal domain kinase and DNA-dependent ATPase activities of TFIIH. Both TFIIH and TFIIE are required for promoter clearance by RNA polymerase.</text>
</comment>
<comment type="subcellular location">
    <subcellularLocation>
        <location evidence="1">Nucleus</location>
    </subcellularLocation>
</comment>
<dbReference type="InterPro" id="IPR005654">
    <property type="entry name" value="ATPase_AFG1-like"/>
</dbReference>
<gene>
    <name evidence="20" type="ORF">V9T40_003223</name>
</gene>
<proteinExistence type="inferred from homology"/>
<keyword evidence="9" id="KW-0067">ATP-binding</keyword>
<evidence type="ECO:0000256" key="8">
    <source>
        <dbReference type="ARBA" id="ARBA00022833"/>
    </source>
</evidence>
<keyword evidence="11" id="KW-0805">Transcription regulation</keyword>
<dbReference type="InterPro" id="IPR027417">
    <property type="entry name" value="P-loop_NTPase"/>
</dbReference>
<reference evidence="20 21" key="1">
    <citation type="submission" date="2024-03" db="EMBL/GenBank/DDBJ databases">
        <title>Adaptation during the transition from Ophiocordyceps entomopathogen to insect associate is accompanied by gene loss and intensified selection.</title>
        <authorList>
            <person name="Ward C.M."/>
            <person name="Onetto C.A."/>
            <person name="Borneman A.R."/>
        </authorList>
    </citation>
    <scope>NUCLEOTIDE SEQUENCE [LARGE SCALE GENOMIC DNA]</scope>
    <source>
        <strain evidence="20">AWRI1</strain>
        <tissue evidence="20">Single Adult Female</tissue>
    </source>
</reference>
<dbReference type="FunFam" id="3.40.50.300:FF:003041">
    <property type="entry name" value="Predicted protein"/>
    <property type="match status" value="1"/>
</dbReference>
<evidence type="ECO:0000256" key="13">
    <source>
        <dbReference type="ARBA" id="ARBA00023242"/>
    </source>
</evidence>